<evidence type="ECO:0000256" key="3">
    <source>
        <dbReference type="PROSITE-ProRule" id="PRU00339"/>
    </source>
</evidence>
<evidence type="ECO:0000256" key="2">
    <source>
        <dbReference type="ARBA" id="ARBA00022803"/>
    </source>
</evidence>
<name>A0A2P4SF58_BAMTH</name>
<dbReference type="Proteomes" id="UP000237246">
    <property type="component" value="Unassembled WGS sequence"/>
</dbReference>
<dbReference type="Gene3D" id="1.25.40.10">
    <property type="entry name" value="Tetratricopeptide repeat domain"/>
    <property type="match status" value="1"/>
</dbReference>
<accession>A0A2P4SF58</accession>
<feature type="non-terminal residue" evidence="4">
    <location>
        <position position="261"/>
    </location>
</feature>
<evidence type="ECO:0000313" key="5">
    <source>
        <dbReference type="Proteomes" id="UP000237246"/>
    </source>
</evidence>
<dbReference type="InterPro" id="IPR019734">
    <property type="entry name" value="TPR_rpt"/>
</dbReference>
<keyword evidence="5" id="KW-1185">Reference proteome</keyword>
<sequence length="261" mass="30367">MIRRTKAEVERYVASVQAAASSPRERSLKGFLFAKLYFEIEEYELSKRYLSIYLSVQERDPKAHRFLGQIYEAQDNTEKAFGCYKRSVELNPMQKDLVLKMAELLCNTNIADGRAQYWVEKAARLFPGNPAAYRLKEQLLERKGEERWNQLFDMIQTELCARPDDIYLNVRLVALYRSNNRLRDAVLHCQEAEKKIPVDSSLEWCSCVIKTLEDYLESVRDVESDKNSWRAIRKDHLLACSGLVKLTLASRDVRESRGALE</sequence>
<dbReference type="OrthoDB" id="2357150at2759"/>
<evidence type="ECO:0000256" key="1">
    <source>
        <dbReference type="ARBA" id="ARBA00022737"/>
    </source>
</evidence>
<dbReference type="SUPFAM" id="SSF48452">
    <property type="entry name" value="TPR-like"/>
    <property type="match status" value="1"/>
</dbReference>
<dbReference type="InterPro" id="IPR013105">
    <property type="entry name" value="TPR_2"/>
</dbReference>
<dbReference type="InterPro" id="IPR011990">
    <property type="entry name" value="TPR-like_helical_dom_sf"/>
</dbReference>
<keyword evidence="1" id="KW-0677">Repeat</keyword>
<dbReference type="Pfam" id="PF07719">
    <property type="entry name" value="TPR_2"/>
    <property type="match status" value="1"/>
</dbReference>
<dbReference type="AlphaFoldDB" id="A0A2P4SF58"/>
<dbReference type="SMART" id="SM00028">
    <property type="entry name" value="TPR"/>
    <property type="match status" value="2"/>
</dbReference>
<keyword evidence="2 3" id="KW-0802">TPR repeat</keyword>
<protein>
    <submittedName>
        <fullName evidence="4">Uncharacterized protein</fullName>
    </submittedName>
</protein>
<gene>
    <name evidence="4" type="ORF">CIB84_013546</name>
</gene>
<evidence type="ECO:0000313" key="4">
    <source>
        <dbReference type="EMBL" id="POI22706.1"/>
    </source>
</evidence>
<comment type="caution">
    <text evidence="4">The sequence shown here is derived from an EMBL/GenBank/DDBJ whole genome shotgun (WGS) entry which is preliminary data.</text>
</comment>
<proteinExistence type="predicted"/>
<dbReference type="PROSITE" id="PS50005">
    <property type="entry name" value="TPR"/>
    <property type="match status" value="1"/>
</dbReference>
<reference evidence="4 5" key="1">
    <citation type="submission" date="2018-01" db="EMBL/GenBank/DDBJ databases">
        <title>Comparison of the Chinese Bamboo Partridge and Red Junglefowl genome sequences highlights the importance of demography in genome evolution.</title>
        <authorList>
            <person name="Tiley G.P."/>
            <person name="Kimball R.T."/>
            <person name="Braun E.L."/>
            <person name="Burleigh J.G."/>
        </authorList>
    </citation>
    <scope>NUCLEOTIDE SEQUENCE [LARGE SCALE GENOMIC DNA]</scope>
    <source>
        <strain evidence="4">RTK389</strain>
        <tissue evidence="4">Blood</tissue>
    </source>
</reference>
<dbReference type="EMBL" id="PPHD01055564">
    <property type="protein sequence ID" value="POI22706.1"/>
    <property type="molecule type" value="Genomic_DNA"/>
</dbReference>
<feature type="repeat" description="TPR" evidence="3">
    <location>
        <begin position="61"/>
        <end position="94"/>
    </location>
</feature>
<dbReference type="FunFam" id="1.25.40.10:FF:000114">
    <property type="entry name" value="E3 SUMO-protein ligase RanBP2 isoform X1"/>
    <property type="match status" value="1"/>
</dbReference>
<organism evidence="4 5">
    <name type="scientific">Bambusicola thoracicus</name>
    <name type="common">Chinese bamboo-partridge</name>
    <name type="synonym">Perdix thoracica</name>
    <dbReference type="NCBI Taxonomy" id="9083"/>
    <lineage>
        <taxon>Eukaryota</taxon>
        <taxon>Metazoa</taxon>
        <taxon>Chordata</taxon>
        <taxon>Craniata</taxon>
        <taxon>Vertebrata</taxon>
        <taxon>Euteleostomi</taxon>
        <taxon>Archelosauria</taxon>
        <taxon>Archosauria</taxon>
        <taxon>Dinosauria</taxon>
        <taxon>Saurischia</taxon>
        <taxon>Theropoda</taxon>
        <taxon>Coelurosauria</taxon>
        <taxon>Aves</taxon>
        <taxon>Neognathae</taxon>
        <taxon>Galloanserae</taxon>
        <taxon>Galliformes</taxon>
        <taxon>Phasianidae</taxon>
        <taxon>Perdicinae</taxon>
        <taxon>Bambusicola</taxon>
    </lineage>
</organism>